<organism evidence="2 3">
    <name type="scientific">Halostreptopolyspora alba</name>
    <dbReference type="NCBI Taxonomy" id="2487137"/>
    <lineage>
        <taxon>Bacteria</taxon>
        <taxon>Bacillati</taxon>
        <taxon>Actinomycetota</taxon>
        <taxon>Actinomycetes</taxon>
        <taxon>Streptosporangiales</taxon>
        <taxon>Nocardiopsidaceae</taxon>
        <taxon>Halostreptopolyspora</taxon>
    </lineage>
</organism>
<keyword evidence="3" id="KW-1185">Reference proteome</keyword>
<reference evidence="2 3" key="1">
    <citation type="submission" date="2018-11" db="EMBL/GenBank/DDBJ databases">
        <title>The genome draft of YIM 96095.</title>
        <authorList>
            <person name="Tang S.-K."/>
            <person name="Chunyu W.-X."/>
            <person name="Feng Y.-Z."/>
        </authorList>
    </citation>
    <scope>NUCLEOTIDE SEQUENCE [LARGE SCALE GENOMIC DNA]</scope>
    <source>
        <strain evidence="2 3">YIM 96095</strain>
    </source>
</reference>
<evidence type="ECO:0000313" key="3">
    <source>
        <dbReference type="Proteomes" id="UP000269198"/>
    </source>
</evidence>
<name>A0A3N0E8U2_9ACTN</name>
<comment type="caution">
    <text evidence="2">The sequence shown here is derived from an EMBL/GenBank/DDBJ whole genome shotgun (WGS) entry which is preliminary data.</text>
</comment>
<proteinExistence type="predicted"/>
<protein>
    <submittedName>
        <fullName evidence="2">Uncharacterized protein</fullName>
    </submittedName>
</protein>
<dbReference type="AlphaFoldDB" id="A0A3N0E8U2"/>
<gene>
    <name evidence="2" type="ORF">EFW17_13595</name>
</gene>
<dbReference type="EMBL" id="RJMB01000012">
    <property type="protein sequence ID" value="RNL84248.1"/>
    <property type="molecule type" value="Genomic_DNA"/>
</dbReference>
<accession>A0A3N0E8U2</accession>
<evidence type="ECO:0000313" key="2">
    <source>
        <dbReference type="EMBL" id="RNL84248.1"/>
    </source>
</evidence>
<feature type="compositionally biased region" description="Basic and acidic residues" evidence="1">
    <location>
        <begin position="8"/>
        <end position="20"/>
    </location>
</feature>
<evidence type="ECO:0000256" key="1">
    <source>
        <dbReference type="SAM" id="MobiDB-lite"/>
    </source>
</evidence>
<sequence length="74" mass="8026">MNGNASAAERHADLAERAAQESETAARANPDEHDLREQARRDRDNADEAKKAVPWPRPRKTSCPPTLGASSTAC</sequence>
<dbReference type="Proteomes" id="UP000269198">
    <property type="component" value="Unassembled WGS sequence"/>
</dbReference>
<feature type="compositionally biased region" description="Basic and acidic residues" evidence="1">
    <location>
        <begin position="29"/>
        <end position="51"/>
    </location>
</feature>
<feature type="region of interest" description="Disordered" evidence="1">
    <location>
        <begin position="1"/>
        <end position="74"/>
    </location>
</feature>
<dbReference type="RefSeq" id="WP_123201741.1">
    <property type="nucleotide sequence ID" value="NZ_RJMB01000012.1"/>
</dbReference>